<feature type="domain" description="KATNIP" evidence="1">
    <location>
        <begin position="34"/>
        <end position="197"/>
    </location>
</feature>
<name>A0A914LBR4_MELIC</name>
<keyword evidence="2" id="KW-1185">Reference proteome</keyword>
<protein>
    <submittedName>
        <fullName evidence="3">KATNIP domain-containing protein</fullName>
    </submittedName>
</protein>
<accession>A0A914LBR4</accession>
<dbReference type="PANTHER" id="PTHR21534:SF0">
    <property type="entry name" value="KATANIN-INTERACTING PROTEIN"/>
    <property type="match status" value="1"/>
</dbReference>
<dbReference type="AlphaFoldDB" id="A0A914LBR4"/>
<dbReference type="InterPro" id="IPR027859">
    <property type="entry name" value="KATNIP_dom"/>
</dbReference>
<dbReference type="PANTHER" id="PTHR21534">
    <property type="entry name" value="KATANIN-INTERACTING PROTEIN"/>
    <property type="match status" value="1"/>
</dbReference>
<proteinExistence type="predicted"/>
<reference evidence="3" key="1">
    <citation type="submission" date="2022-11" db="UniProtKB">
        <authorList>
            <consortium name="WormBaseParasite"/>
        </authorList>
    </citation>
    <scope>IDENTIFICATION</scope>
</reference>
<evidence type="ECO:0000313" key="2">
    <source>
        <dbReference type="Proteomes" id="UP000887563"/>
    </source>
</evidence>
<dbReference type="WBParaSite" id="Minc3s00402g11702">
    <property type="protein sequence ID" value="Minc3s00402g11702"/>
    <property type="gene ID" value="Minc3s00402g11702"/>
</dbReference>
<dbReference type="Proteomes" id="UP000887563">
    <property type="component" value="Unplaced"/>
</dbReference>
<evidence type="ECO:0000313" key="3">
    <source>
        <dbReference type="WBParaSite" id="Minc3s00402g11702"/>
    </source>
</evidence>
<dbReference type="Pfam" id="PF14652">
    <property type="entry name" value="DUF4457"/>
    <property type="match status" value="2"/>
</dbReference>
<organism evidence="2 3">
    <name type="scientific">Meloidogyne incognita</name>
    <name type="common">Southern root-knot nematode worm</name>
    <name type="synonym">Oxyuris incognita</name>
    <dbReference type="NCBI Taxonomy" id="6306"/>
    <lineage>
        <taxon>Eukaryota</taxon>
        <taxon>Metazoa</taxon>
        <taxon>Ecdysozoa</taxon>
        <taxon>Nematoda</taxon>
        <taxon>Chromadorea</taxon>
        <taxon>Rhabditida</taxon>
        <taxon>Tylenchina</taxon>
        <taxon>Tylenchomorpha</taxon>
        <taxon>Tylenchoidea</taxon>
        <taxon>Meloidogynidae</taxon>
        <taxon>Meloidogyninae</taxon>
        <taxon>Meloidogyne</taxon>
        <taxon>Meloidogyne incognita group</taxon>
    </lineage>
</organism>
<sequence length="696" mass="77948">MNQQENDCLNNSLCNNNVVVNNELGRQEWGNFGEIPELPTGQTLRFELLSPWDDPTYIGLGRIEIFNSQGERPSIINTFTNSLENYGNLFNLFGEERQQQRPSTSPLINKKSKNINRNEVVNNNEYLLNRNSNTQWLCNYRVLPSVEPIQIGAHFRGAQTLAMIRIRNYAGSRIHALRGVRNLRIWLDNFCIFYGEICCAVGNSTTGDTILFTTNEEILAKIAEHDEQILQIPEQQQQDSLGDSNQHNLSVLAALQQAGFAAASRMEPLVQSNELPCVTAAHFRPTTGGYNNNIASSSASPPRQVLPASDGECSLSLQNNLNSDLSQLEKGRGEEEENGENKIQEEENLDDLDDSCVGKLFHMELVESWGSADSIGLTGVQFLGPGFAPIDDNLAKECVVRCEPVVVVNEERQPAKTGDLNNLLNGINLTCDPKNMWIMNKEVSEDALLKQSSIFLSFTFPREVRISGISIWNYNASTELSYAGVRYARFYANGRPINGLGDILLRRAPGFVFFDFVQDVLFDRCPLQRPLSFARPQTRSVAGFIFQLRLLSTWGDEFYIGLNGIELFNRQDKLIRLHPQNLAAFPESVNCLTSVKDDPRTSDKLIDGCNDTNKPYHMWLTPILPNSCARIFVIFDAPTYVTRIRIYNYRKTSARGVRHIAISADDLLLCSGAEVPASSAEATGILDIPLRDFEGE</sequence>
<evidence type="ECO:0000259" key="1">
    <source>
        <dbReference type="Pfam" id="PF14652"/>
    </source>
</evidence>
<feature type="domain" description="KATNIP" evidence="1">
    <location>
        <begin position="364"/>
        <end position="672"/>
    </location>
</feature>
<dbReference type="InterPro" id="IPR026704">
    <property type="entry name" value="KATNIP"/>
</dbReference>